<organism evidence="3 4">
    <name type="scientific">Plantimonas leprariae</name>
    <dbReference type="NCBI Taxonomy" id="2615207"/>
    <lineage>
        <taxon>Bacteria</taxon>
        <taxon>Pseudomonadati</taxon>
        <taxon>Pseudomonadota</taxon>
        <taxon>Alphaproteobacteria</taxon>
        <taxon>Hyphomicrobiales</taxon>
        <taxon>Aurantimonadaceae</taxon>
        <taxon>Plantimonas</taxon>
    </lineage>
</organism>
<accession>A0A7V7TVG6</accession>
<name>A0A7V7TVG6_9HYPH</name>
<dbReference type="AlphaFoldDB" id="A0A7V7TVG6"/>
<evidence type="ECO:0000256" key="1">
    <source>
        <dbReference type="SAM" id="MobiDB-lite"/>
    </source>
</evidence>
<dbReference type="SUPFAM" id="SSF51182">
    <property type="entry name" value="RmlC-like cupins"/>
    <property type="match status" value="1"/>
</dbReference>
<reference evidence="3 4" key="1">
    <citation type="submission" date="2019-09" db="EMBL/GenBank/DDBJ databases">
        <title>YIM 132180 draft genome.</title>
        <authorList>
            <person name="Zhang K."/>
        </authorList>
    </citation>
    <scope>NUCLEOTIDE SEQUENCE [LARGE SCALE GENOMIC DNA]</scope>
    <source>
        <strain evidence="3 4">YIM 132180</strain>
    </source>
</reference>
<dbReference type="Gene3D" id="2.60.120.10">
    <property type="entry name" value="Jelly Rolls"/>
    <property type="match status" value="1"/>
</dbReference>
<comment type="caution">
    <text evidence="3">The sequence shown here is derived from an EMBL/GenBank/DDBJ whole genome shotgun (WGS) entry which is preliminary data.</text>
</comment>
<feature type="domain" description="Cupin type-2" evidence="2">
    <location>
        <begin position="38"/>
        <end position="109"/>
    </location>
</feature>
<evidence type="ECO:0000313" key="3">
    <source>
        <dbReference type="EMBL" id="KAB0677539.1"/>
    </source>
</evidence>
<dbReference type="Proteomes" id="UP000432089">
    <property type="component" value="Unassembled WGS sequence"/>
</dbReference>
<dbReference type="EMBL" id="VZDO01000016">
    <property type="protein sequence ID" value="KAB0677539.1"/>
    <property type="molecule type" value="Genomic_DNA"/>
</dbReference>
<evidence type="ECO:0000259" key="2">
    <source>
        <dbReference type="Pfam" id="PF07883"/>
    </source>
</evidence>
<dbReference type="InterPro" id="IPR014710">
    <property type="entry name" value="RmlC-like_jellyroll"/>
</dbReference>
<dbReference type="CDD" id="cd02210">
    <property type="entry name" value="cupin_BLR2406-like"/>
    <property type="match status" value="1"/>
</dbReference>
<dbReference type="PIRSF" id="PIRSF037087">
    <property type="entry name" value="UCP037087"/>
    <property type="match status" value="1"/>
</dbReference>
<proteinExistence type="predicted"/>
<dbReference type="RefSeq" id="WP_150972034.1">
    <property type="nucleotide sequence ID" value="NZ_VZDO01000016.1"/>
</dbReference>
<dbReference type="Pfam" id="PF07883">
    <property type="entry name" value="Cupin_2"/>
    <property type="match status" value="1"/>
</dbReference>
<evidence type="ECO:0000313" key="4">
    <source>
        <dbReference type="Proteomes" id="UP000432089"/>
    </source>
</evidence>
<keyword evidence="4" id="KW-1185">Reference proteome</keyword>
<dbReference type="InterPro" id="IPR013096">
    <property type="entry name" value="Cupin_2"/>
</dbReference>
<feature type="region of interest" description="Disordered" evidence="1">
    <location>
        <begin position="115"/>
        <end position="136"/>
    </location>
</feature>
<sequence>MTCKRVRPAGTEQGKQGLSYSVGISAKTVGAKAIHLQITTIPPGGRAKAHKHEGHESAIYGLRGRSGCWYGERLEHHAWIEAGDYFYIPADVPHLPYNPSGDEPCLCIVARTDADDQESVTPLPDLDALIPDRPPT</sequence>
<dbReference type="InterPro" id="IPR017102">
    <property type="entry name" value="UCP037087"/>
</dbReference>
<protein>
    <submittedName>
        <fullName evidence="3">Cupin domain-containing protein</fullName>
    </submittedName>
</protein>
<dbReference type="InterPro" id="IPR011051">
    <property type="entry name" value="RmlC_Cupin_sf"/>
</dbReference>
<gene>
    <name evidence="3" type="ORF">F6X38_17850</name>
</gene>